<accession>A0A813LII9</accession>
<dbReference type="AlphaFoldDB" id="A0A813LII9"/>
<gene>
    <name evidence="3" type="ORF">PGLA2088_LOCUS45543</name>
</gene>
<dbReference type="InterPro" id="IPR036570">
    <property type="entry name" value="HORMA_dom_sf"/>
</dbReference>
<reference evidence="3" key="1">
    <citation type="submission" date="2021-02" db="EMBL/GenBank/DDBJ databases">
        <authorList>
            <person name="Dougan E. K."/>
            <person name="Rhodes N."/>
            <person name="Thang M."/>
            <person name="Chan C."/>
        </authorList>
    </citation>
    <scope>NUCLEOTIDE SEQUENCE</scope>
</reference>
<feature type="region of interest" description="Disordered" evidence="2">
    <location>
        <begin position="1"/>
        <end position="20"/>
    </location>
</feature>
<sequence>MDRPITAYSRRPGQPSRLSEASEAVIANVLMRLRHQRQQHVSDGGHWLERQSASSASSASGAAAIAAVAFATVARMGQSPSMAGVARAASAAGQVAADEAAAALQPSRKKPLPVSEALLLVSERQLPLLVSEALLPVSERQPLVSERQSWYLRARFLSFCPKCSRLSLLICGFVGPPVGFKRFRELDEDVLRDACKRKVLRKRAALEMPATTLPEDISSLLFPSLDQVFSRRRPCPSTSTTWECGSAAQVPVSSTATVPQDASMPQLRSFIKKHDLDIRTTGRTKQAVHEDILKDGELLVDSSIANAVNLKNWSNQTLVRKLSVALRSLLCFVRLLPAHGICRRSRNSGSEPPPPRHFRFRVEAWPPTSRTGPGTHELLTQDFVSLQSSVGTLRLSVSQRKDLKSLTSAGLNRANAGLAFGSQIDDIEVEEGYFSQASSSTALDSSTRRLDKISEETIPTTADSIFADAQSMQSTAPYEASSARVDRSGRGRLGSEDSVGSTMSTSSRGASFCDPAAVVLGSTPPMAGIGHGSLPGPTGLSDCSSRSNTPYSTPKLGPDPEPNVDLLGTRSSTKASSAAAGQGMGQLGPGGATRSPADAQGEVAVSSVRSSQAFPSPSSGPTMAPGVLDDLSGIWMGSLPEWGRRRSMSQGGSMSRGTGSRSLSPEDASRGGAASAQFGDEQSGVPGAMARARASSIGSSYSSRRGGRPQPTFGGSEGEICMFGMSDDEDDFGSDEEDLSERNVVASAIMEGGGGGAFATSSRPLDPSRLGLAGLDFESQGPLSRSSSRRGSGVVGDPRAPSEGSQMSPRRSTPFSPLIAQLNPFQHQKMPSLDLPPSVDPGDASGGGLADEVKTSSALAATEAADLEKGEPDVQLLLEEMGDLVCRLQQRQELALVRQEASPEDLLRRLEHFREVAEQLAGRVRSN</sequence>
<protein>
    <submittedName>
        <fullName evidence="3">Uncharacterized protein</fullName>
    </submittedName>
</protein>
<dbReference type="GO" id="GO:0005829">
    <property type="term" value="C:cytosol"/>
    <property type="evidence" value="ECO:0007669"/>
    <property type="project" value="TreeGrafter"/>
</dbReference>
<feature type="region of interest" description="Disordered" evidence="2">
    <location>
        <begin position="752"/>
        <end position="869"/>
    </location>
</feature>
<feature type="compositionally biased region" description="Low complexity" evidence="2">
    <location>
        <begin position="571"/>
        <end position="581"/>
    </location>
</feature>
<feature type="compositionally biased region" description="Basic and acidic residues" evidence="2">
    <location>
        <begin position="484"/>
        <end position="495"/>
    </location>
</feature>
<evidence type="ECO:0000313" key="4">
    <source>
        <dbReference type="Proteomes" id="UP000626109"/>
    </source>
</evidence>
<dbReference type="PANTHER" id="PTHR13430">
    <property type="match status" value="1"/>
</dbReference>
<evidence type="ECO:0000313" key="3">
    <source>
        <dbReference type="EMBL" id="CAE8729838.1"/>
    </source>
</evidence>
<evidence type="ECO:0000256" key="2">
    <source>
        <dbReference type="SAM" id="MobiDB-lite"/>
    </source>
</evidence>
<comment type="caution">
    <text evidence="3">The sequence shown here is derived from an EMBL/GenBank/DDBJ whole genome shotgun (WGS) entry which is preliminary data.</text>
</comment>
<feature type="region of interest" description="Disordered" evidence="2">
    <location>
        <begin position="469"/>
        <end position="510"/>
    </location>
</feature>
<keyword evidence="1" id="KW-0072">Autophagy</keyword>
<feature type="compositionally biased region" description="Acidic residues" evidence="2">
    <location>
        <begin position="726"/>
        <end position="739"/>
    </location>
</feature>
<feature type="compositionally biased region" description="Polar residues" evidence="2">
    <location>
        <begin position="803"/>
        <end position="815"/>
    </location>
</feature>
<feature type="compositionally biased region" description="Polar residues" evidence="2">
    <location>
        <begin position="541"/>
        <end position="552"/>
    </location>
</feature>
<dbReference type="GO" id="GO:0034497">
    <property type="term" value="P:protein localization to phagophore assembly site"/>
    <property type="evidence" value="ECO:0007669"/>
    <property type="project" value="TreeGrafter"/>
</dbReference>
<feature type="region of interest" description="Disordered" evidence="2">
    <location>
        <begin position="643"/>
        <end position="739"/>
    </location>
</feature>
<dbReference type="EMBL" id="CAJNNW010035752">
    <property type="protein sequence ID" value="CAE8729838.1"/>
    <property type="molecule type" value="Genomic_DNA"/>
</dbReference>
<proteinExistence type="predicted"/>
<feature type="compositionally biased region" description="Low complexity" evidence="2">
    <location>
        <begin position="687"/>
        <end position="704"/>
    </location>
</feature>
<name>A0A813LII9_POLGL</name>
<feature type="compositionally biased region" description="Low complexity" evidence="2">
    <location>
        <begin position="648"/>
        <end position="663"/>
    </location>
</feature>
<feature type="compositionally biased region" description="Low complexity" evidence="2">
    <location>
        <begin position="784"/>
        <end position="796"/>
    </location>
</feature>
<dbReference type="GO" id="GO:0000423">
    <property type="term" value="P:mitophagy"/>
    <property type="evidence" value="ECO:0007669"/>
    <property type="project" value="TreeGrafter"/>
</dbReference>
<evidence type="ECO:0000256" key="1">
    <source>
        <dbReference type="ARBA" id="ARBA00023006"/>
    </source>
</evidence>
<feature type="compositionally biased region" description="Polar residues" evidence="2">
    <location>
        <begin position="607"/>
        <end position="621"/>
    </location>
</feature>
<dbReference type="InterPro" id="IPR040182">
    <property type="entry name" value="ATG13"/>
</dbReference>
<dbReference type="GO" id="GO:1990316">
    <property type="term" value="C:Atg1/ULK1 kinase complex"/>
    <property type="evidence" value="ECO:0007669"/>
    <property type="project" value="TreeGrafter"/>
</dbReference>
<feature type="region of interest" description="Disordered" evidence="2">
    <location>
        <begin position="528"/>
        <end position="627"/>
    </location>
</feature>
<organism evidence="3 4">
    <name type="scientific">Polarella glacialis</name>
    <name type="common">Dinoflagellate</name>
    <dbReference type="NCBI Taxonomy" id="89957"/>
    <lineage>
        <taxon>Eukaryota</taxon>
        <taxon>Sar</taxon>
        <taxon>Alveolata</taxon>
        <taxon>Dinophyceae</taxon>
        <taxon>Suessiales</taxon>
        <taxon>Suessiaceae</taxon>
        <taxon>Polarella</taxon>
    </lineage>
</organism>
<dbReference type="Gene3D" id="3.30.900.10">
    <property type="entry name" value="HORMA domain"/>
    <property type="match status" value="1"/>
</dbReference>
<dbReference type="Proteomes" id="UP000626109">
    <property type="component" value="Unassembled WGS sequence"/>
</dbReference>
<feature type="compositionally biased region" description="Gly residues" evidence="2">
    <location>
        <begin position="582"/>
        <end position="591"/>
    </location>
</feature>
<dbReference type="GO" id="GO:0000407">
    <property type="term" value="C:phagophore assembly site"/>
    <property type="evidence" value="ECO:0007669"/>
    <property type="project" value="TreeGrafter"/>
</dbReference>
<dbReference type="PANTHER" id="PTHR13430:SF4">
    <property type="entry name" value="AUTOPHAGY-RELATED PROTEIN 13"/>
    <property type="match status" value="1"/>
</dbReference>
<dbReference type="GO" id="GO:0034727">
    <property type="term" value="P:piecemeal microautophagy of the nucleus"/>
    <property type="evidence" value="ECO:0007669"/>
    <property type="project" value="TreeGrafter"/>
</dbReference>
<feature type="compositionally biased region" description="Polar residues" evidence="2">
    <location>
        <begin position="498"/>
        <end position="509"/>
    </location>
</feature>